<dbReference type="InterPro" id="IPR052042">
    <property type="entry name" value="Tail_sheath_structural"/>
</dbReference>
<dbReference type="RefSeq" id="WP_131557722.1">
    <property type="nucleotide sequence ID" value="NZ_SJSN01000006.1"/>
</dbReference>
<dbReference type="Gene3D" id="3.40.50.11780">
    <property type="match status" value="1"/>
</dbReference>
<protein>
    <submittedName>
        <fullName evidence="4">Phage tail sheath family protein</fullName>
    </submittedName>
</protein>
<evidence type="ECO:0000259" key="3">
    <source>
        <dbReference type="Pfam" id="PF17482"/>
    </source>
</evidence>
<feature type="domain" description="Tail sheath protein C-terminal" evidence="3">
    <location>
        <begin position="366"/>
        <end position="470"/>
    </location>
</feature>
<dbReference type="Pfam" id="PF17482">
    <property type="entry name" value="Phage_sheath_1C"/>
    <property type="match status" value="1"/>
</dbReference>
<dbReference type="InterPro" id="IPR020287">
    <property type="entry name" value="Tail_sheath_C"/>
</dbReference>
<name>A0A4R0P1R4_9SPHI</name>
<dbReference type="Proteomes" id="UP000291485">
    <property type="component" value="Unassembled WGS sequence"/>
</dbReference>
<gene>
    <name evidence="4" type="ORF">EZ449_08645</name>
</gene>
<evidence type="ECO:0000313" key="4">
    <source>
        <dbReference type="EMBL" id="TCD10410.1"/>
    </source>
</evidence>
<accession>A0A4R0P1R4</accession>
<dbReference type="InterPro" id="IPR035089">
    <property type="entry name" value="Phage_sheath_subtilisin"/>
</dbReference>
<feature type="domain" description="Tail sheath protein subtilisin-like" evidence="2">
    <location>
        <begin position="276"/>
        <end position="362"/>
    </location>
</feature>
<evidence type="ECO:0000256" key="1">
    <source>
        <dbReference type="ARBA" id="ARBA00008005"/>
    </source>
</evidence>
<evidence type="ECO:0000313" key="5">
    <source>
        <dbReference type="Proteomes" id="UP000291485"/>
    </source>
</evidence>
<dbReference type="EMBL" id="SJSN01000006">
    <property type="protein sequence ID" value="TCD10410.1"/>
    <property type="molecule type" value="Genomic_DNA"/>
</dbReference>
<sequence>MAQNYKTPGVYIEEISKLPASIAPVETAIPAFMGRTEIAKDENGDDIFPAVGKLPSPIRITSFLDYQKYFGGPNSETDVFKVSGLPTITDVIVNGAVQSRTITCNARKDFASGRYMYYAIQMFYANGGGPCYIVSSGNYNSLLNDDAGNASLAAIAKVDEPTMLIFTDKHNSAGAATSGYATLYNNALALCNKLQDRIAILDPWKLSSVPYDDAIIIRNDVSMADLKYGCVYYPWLESTLNYGYNEDLILVKHNGPYDGKSLTAIKAMDLNTYRLLKAEINKNVIDLPPSSAVAGVMARVDNNRGVWKAPANESLNMVSGPSIKVTAQQQENLNIDPTTGKSINVIRFFTGKGTLVWGARTLAGNDNEWRYISVRRFYNFVEESVKKATEFVVFEPNDANTWLRVKAMCENFLNQLWRQGALQGAKPDDAFFVRIGLGITMTSLDILEGRMNVEIGMAAVRPAEFIILKFSHKLQE</sequence>
<keyword evidence="5" id="KW-1185">Reference proteome</keyword>
<comment type="similarity">
    <text evidence="1">Belongs to the myoviridae tail sheath protein family.</text>
</comment>
<organism evidence="4 5">
    <name type="scientific">Pedobacter frigidisoli</name>
    <dbReference type="NCBI Taxonomy" id="2530455"/>
    <lineage>
        <taxon>Bacteria</taxon>
        <taxon>Pseudomonadati</taxon>
        <taxon>Bacteroidota</taxon>
        <taxon>Sphingobacteriia</taxon>
        <taxon>Sphingobacteriales</taxon>
        <taxon>Sphingobacteriaceae</taxon>
        <taxon>Pedobacter</taxon>
    </lineage>
</organism>
<dbReference type="PANTHER" id="PTHR35861">
    <property type="match status" value="1"/>
</dbReference>
<comment type="caution">
    <text evidence="4">The sequence shown here is derived from an EMBL/GenBank/DDBJ whole genome shotgun (WGS) entry which is preliminary data.</text>
</comment>
<dbReference type="OrthoDB" id="9767864at2"/>
<evidence type="ECO:0000259" key="2">
    <source>
        <dbReference type="Pfam" id="PF04984"/>
    </source>
</evidence>
<dbReference type="PANTHER" id="PTHR35861:SF1">
    <property type="entry name" value="PHAGE TAIL SHEATH PROTEIN"/>
    <property type="match status" value="1"/>
</dbReference>
<reference evidence="4 5" key="1">
    <citation type="submission" date="2019-02" db="EMBL/GenBank/DDBJ databases">
        <title>Pedobacter sp. RP-3-11 sp. nov., isolated from Arctic soil.</title>
        <authorList>
            <person name="Dahal R.H."/>
        </authorList>
    </citation>
    <scope>NUCLEOTIDE SEQUENCE [LARGE SCALE GENOMIC DNA]</scope>
    <source>
        <strain evidence="4 5">RP-3-11</strain>
    </source>
</reference>
<dbReference type="AlphaFoldDB" id="A0A4R0P1R4"/>
<dbReference type="Pfam" id="PF04984">
    <property type="entry name" value="Phage_sheath_1"/>
    <property type="match status" value="1"/>
</dbReference>
<proteinExistence type="inferred from homology"/>